<proteinExistence type="predicted"/>
<dbReference type="InterPro" id="IPR036397">
    <property type="entry name" value="RNaseH_sf"/>
</dbReference>
<gene>
    <name evidence="2" type="ORF">CYNAS_LOCUS3881</name>
</gene>
<dbReference type="InterPro" id="IPR052338">
    <property type="entry name" value="Transposase_5"/>
</dbReference>
<protein>
    <recommendedName>
        <fullName evidence="1">Tc1-like transposase DDE domain-containing protein</fullName>
    </recommendedName>
</protein>
<dbReference type="InterPro" id="IPR038717">
    <property type="entry name" value="Tc1-like_DDE_dom"/>
</dbReference>
<organism evidence="2 3">
    <name type="scientific">Cylicocyclus nassatus</name>
    <name type="common">Nematode worm</name>
    <dbReference type="NCBI Taxonomy" id="53992"/>
    <lineage>
        <taxon>Eukaryota</taxon>
        <taxon>Metazoa</taxon>
        <taxon>Ecdysozoa</taxon>
        <taxon>Nematoda</taxon>
        <taxon>Chromadorea</taxon>
        <taxon>Rhabditida</taxon>
        <taxon>Rhabditina</taxon>
        <taxon>Rhabditomorpha</taxon>
        <taxon>Strongyloidea</taxon>
        <taxon>Strongylidae</taxon>
        <taxon>Cylicocyclus</taxon>
    </lineage>
</organism>
<reference evidence="2" key="1">
    <citation type="submission" date="2023-07" db="EMBL/GenBank/DDBJ databases">
        <authorList>
            <consortium name="CYATHOMIX"/>
        </authorList>
    </citation>
    <scope>NUCLEOTIDE SEQUENCE</scope>
    <source>
        <strain evidence="2">N/A</strain>
    </source>
</reference>
<dbReference type="PANTHER" id="PTHR23022:SF134">
    <property type="entry name" value="TRANSPOSABLE ELEMENT TC1 TRANSPOSASE"/>
    <property type="match status" value="1"/>
</dbReference>
<dbReference type="AlphaFoldDB" id="A0AA36DSG7"/>
<dbReference type="GO" id="GO:0003676">
    <property type="term" value="F:nucleic acid binding"/>
    <property type="evidence" value="ECO:0007669"/>
    <property type="project" value="InterPro"/>
</dbReference>
<dbReference type="PANTHER" id="PTHR23022">
    <property type="entry name" value="TRANSPOSABLE ELEMENT-RELATED"/>
    <property type="match status" value="1"/>
</dbReference>
<sequence>MLADMTNFSDCVFTDESIVQIDNSTRFCFVKKGDQFARLRNRAKHPAKLHIWGGISERGTTQLAILGGNVRINSELYCRILEKCYIPFVRKVHNGHARLVQDNAPCHKSRYTSGKLLDWDVATMEWPAESPDLNPIELVWGNMKNHIRKQGIRQLDDLKAAIVSYWKTITPDTCKKYIRGVRKRMGRVIEQGGRNILEGK</sequence>
<evidence type="ECO:0000259" key="1">
    <source>
        <dbReference type="Pfam" id="PF13358"/>
    </source>
</evidence>
<dbReference type="EMBL" id="CATQJL010000001">
    <property type="protein sequence ID" value="CAJ0591898.1"/>
    <property type="molecule type" value="Genomic_DNA"/>
</dbReference>
<name>A0AA36DSG7_CYLNA</name>
<dbReference type="Gene3D" id="3.30.420.10">
    <property type="entry name" value="Ribonuclease H-like superfamily/Ribonuclease H"/>
    <property type="match status" value="1"/>
</dbReference>
<accession>A0AA36DSG7</accession>
<dbReference type="Pfam" id="PF13358">
    <property type="entry name" value="DDE_3"/>
    <property type="match status" value="1"/>
</dbReference>
<evidence type="ECO:0000313" key="3">
    <source>
        <dbReference type="Proteomes" id="UP001176961"/>
    </source>
</evidence>
<evidence type="ECO:0000313" key="2">
    <source>
        <dbReference type="EMBL" id="CAJ0591898.1"/>
    </source>
</evidence>
<dbReference type="Proteomes" id="UP001176961">
    <property type="component" value="Unassembled WGS sequence"/>
</dbReference>
<keyword evidence="3" id="KW-1185">Reference proteome</keyword>
<comment type="caution">
    <text evidence="2">The sequence shown here is derived from an EMBL/GenBank/DDBJ whole genome shotgun (WGS) entry which is preliminary data.</text>
</comment>
<feature type="domain" description="Tc1-like transposase DDE" evidence="1">
    <location>
        <begin position="11"/>
        <end position="159"/>
    </location>
</feature>